<dbReference type="InterPro" id="IPR019734">
    <property type="entry name" value="TPR_rpt"/>
</dbReference>
<dbReference type="AlphaFoldDB" id="F0ZVR2"/>
<evidence type="ECO:0000256" key="1">
    <source>
        <dbReference type="PROSITE-ProRule" id="PRU00339"/>
    </source>
</evidence>
<dbReference type="SUPFAM" id="SSF48452">
    <property type="entry name" value="TPR-like"/>
    <property type="match status" value="1"/>
</dbReference>
<evidence type="ECO:0000313" key="3">
    <source>
        <dbReference type="EMBL" id="EGC31972.1"/>
    </source>
</evidence>
<evidence type="ECO:0000313" key="4">
    <source>
        <dbReference type="Proteomes" id="UP000001064"/>
    </source>
</evidence>
<dbReference type="RefSeq" id="XP_003291508.1">
    <property type="nucleotide sequence ID" value="XM_003291460.1"/>
</dbReference>
<dbReference type="EMBL" id="GL871219">
    <property type="protein sequence ID" value="EGC31972.1"/>
    <property type="molecule type" value="Genomic_DNA"/>
</dbReference>
<organism evidence="3 4">
    <name type="scientific">Dictyostelium purpureum</name>
    <name type="common">Slime mold</name>
    <dbReference type="NCBI Taxonomy" id="5786"/>
    <lineage>
        <taxon>Eukaryota</taxon>
        <taxon>Amoebozoa</taxon>
        <taxon>Evosea</taxon>
        <taxon>Eumycetozoa</taxon>
        <taxon>Dictyostelia</taxon>
        <taxon>Dictyosteliales</taxon>
        <taxon>Dictyosteliaceae</taxon>
        <taxon>Dictyostelium</taxon>
    </lineage>
</organism>
<name>F0ZVR2_DICPU</name>
<dbReference type="SMART" id="SM00028">
    <property type="entry name" value="TPR"/>
    <property type="match status" value="1"/>
</dbReference>
<dbReference type="Gene3D" id="1.25.40.10">
    <property type="entry name" value="Tetratricopeptide repeat domain"/>
    <property type="match status" value="1"/>
</dbReference>
<protein>
    <submittedName>
        <fullName evidence="3">Uncharacterized protein</fullName>
    </submittedName>
</protein>
<dbReference type="VEuPathDB" id="AmoebaDB:DICPUDRAFT_156111"/>
<proteinExistence type="predicted"/>
<dbReference type="eggNOG" id="ENOG502SWAR">
    <property type="taxonomic scope" value="Eukaryota"/>
</dbReference>
<gene>
    <name evidence="3" type="ORF">DICPUDRAFT_156111</name>
</gene>
<feature type="compositionally biased region" description="Low complexity" evidence="2">
    <location>
        <begin position="19"/>
        <end position="29"/>
    </location>
</feature>
<sequence length="680" mass="79535">MVTDNSNRSKNKSKKMATDKTNNSNNSKDNSIASITIKEMVNKIKILNQNNNKNRDSSELSIFNFFKIYSLLFEYRIVFINIFKFRWSEETLSKWQSNDKFGSLLINNIQNEEIYKSFKEDQKKQIKSGRLEEWDLELIATILKIYNYKKMDRAEMEAQNKKILTIKLYYLKVLKLRELKHFYLDEGETSKIMSIINDSFSLIDISAIGDNIVGILDFYESVVKDDNYNEEEFPGYQNTKSQIKTLDKYCKDMNKTILDIVNVGEEEKLDSFKMGIKFGIDNFTKDYTSSTIKAKMHCIKSSMNMAIFKYYTFKDDMNHIQKNKSLIMEAREDAIDAIVSKFVYYEGYYRLGETYKVVGDYHMAIKLYEIAIGLDPSQDCLYTAREIALKRLSERVYDPLTGERDFHQEALNFVKEHDFINTGFVDGASYDKIELNNEPFKTIYRKALRENKIYGCKDKYLIEGVAYQCDALHSIANKNEYQAYKSFCKAATYNLSFSYLFLSEFHRAYSSVKCDEVPKDPFKELVLLFQSSLALPTPKLRVPSNPNLEEQFDSNLPTNYCKVASKFFYGINGLDMDLDRSLYYFDKSIDNLELNGTLKFAIFLMKFFEDPFFKCEKDEMFAHVMLKSLASKSSEKGRLVYSYLDGLKKNRVEILDYIHNDGVKNNKAAFIHTHFNYNNK</sequence>
<keyword evidence="1" id="KW-0802">TPR repeat</keyword>
<reference evidence="4" key="1">
    <citation type="journal article" date="2011" name="Genome Biol.">
        <title>Comparative genomics of the social amoebae Dictyostelium discoideum and Dictyostelium purpureum.</title>
        <authorList>
            <consortium name="US DOE Joint Genome Institute (JGI-PGF)"/>
            <person name="Sucgang R."/>
            <person name="Kuo A."/>
            <person name="Tian X."/>
            <person name="Salerno W."/>
            <person name="Parikh A."/>
            <person name="Feasley C.L."/>
            <person name="Dalin E."/>
            <person name="Tu H."/>
            <person name="Huang E."/>
            <person name="Barry K."/>
            <person name="Lindquist E."/>
            <person name="Shapiro H."/>
            <person name="Bruce D."/>
            <person name="Schmutz J."/>
            <person name="Salamov A."/>
            <person name="Fey P."/>
            <person name="Gaudet P."/>
            <person name="Anjard C."/>
            <person name="Babu M.M."/>
            <person name="Basu S."/>
            <person name="Bushmanova Y."/>
            <person name="van der Wel H."/>
            <person name="Katoh-Kurasawa M."/>
            <person name="Dinh C."/>
            <person name="Coutinho P.M."/>
            <person name="Saito T."/>
            <person name="Elias M."/>
            <person name="Schaap P."/>
            <person name="Kay R.R."/>
            <person name="Henrissat B."/>
            <person name="Eichinger L."/>
            <person name="Rivero F."/>
            <person name="Putnam N.H."/>
            <person name="West C.M."/>
            <person name="Loomis W.F."/>
            <person name="Chisholm R.L."/>
            <person name="Shaulsky G."/>
            <person name="Strassmann J.E."/>
            <person name="Queller D.C."/>
            <person name="Kuspa A."/>
            <person name="Grigoriev I.V."/>
        </authorList>
    </citation>
    <scope>NUCLEOTIDE SEQUENCE [LARGE SCALE GENOMIC DNA]</scope>
    <source>
        <strain evidence="4">QSDP1</strain>
    </source>
</reference>
<keyword evidence="4" id="KW-1185">Reference proteome</keyword>
<accession>F0ZVR2</accession>
<dbReference type="PROSITE" id="PS50005">
    <property type="entry name" value="TPR"/>
    <property type="match status" value="1"/>
</dbReference>
<feature type="region of interest" description="Disordered" evidence="2">
    <location>
        <begin position="1"/>
        <end position="29"/>
    </location>
</feature>
<feature type="repeat" description="TPR" evidence="1">
    <location>
        <begin position="345"/>
        <end position="378"/>
    </location>
</feature>
<dbReference type="PROSITE" id="PS50293">
    <property type="entry name" value="TPR_REGION"/>
    <property type="match status" value="1"/>
</dbReference>
<dbReference type="InterPro" id="IPR011990">
    <property type="entry name" value="TPR-like_helical_dom_sf"/>
</dbReference>
<dbReference type="GeneID" id="10507682"/>
<evidence type="ECO:0000256" key="2">
    <source>
        <dbReference type="SAM" id="MobiDB-lite"/>
    </source>
</evidence>
<dbReference type="OrthoDB" id="10681232at2759"/>
<dbReference type="InParanoid" id="F0ZVR2"/>
<dbReference type="KEGG" id="dpp:DICPUDRAFT_156111"/>
<dbReference type="Proteomes" id="UP000001064">
    <property type="component" value="Unassembled WGS sequence"/>
</dbReference>